<proteinExistence type="predicted"/>
<feature type="transmembrane region" description="Helical" evidence="2">
    <location>
        <begin position="514"/>
        <end position="535"/>
    </location>
</feature>
<evidence type="ECO:0000313" key="5">
    <source>
        <dbReference type="EMBL" id="CAG7722835.1"/>
    </source>
</evidence>
<dbReference type="InterPro" id="IPR006621">
    <property type="entry name" value="Nose-resist-to-fluoxetine_N"/>
</dbReference>
<name>A0A8J2JVN6_9HEXA</name>
<keyword evidence="2" id="KW-1133">Transmembrane helix</keyword>
<feature type="transmembrane region" description="Helical" evidence="2">
    <location>
        <begin position="383"/>
        <end position="405"/>
    </location>
</feature>
<dbReference type="AlphaFoldDB" id="A0A8J2JVN6"/>
<dbReference type="Pfam" id="PF01757">
    <property type="entry name" value="Acyl_transf_3"/>
    <property type="match status" value="1"/>
</dbReference>
<feature type="transmembrane region" description="Helical" evidence="2">
    <location>
        <begin position="278"/>
        <end position="297"/>
    </location>
</feature>
<dbReference type="Pfam" id="PF20146">
    <property type="entry name" value="NRF"/>
    <property type="match status" value="1"/>
</dbReference>
<dbReference type="InterPro" id="IPR002656">
    <property type="entry name" value="Acyl_transf_3_dom"/>
</dbReference>
<feature type="transmembrane region" description="Helical" evidence="2">
    <location>
        <begin position="561"/>
        <end position="581"/>
    </location>
</feature>
<dbReference type="PANTHER" id="PTHR11161">
    <property type="entry name" value="O-ACYLTRANSFERASE"/>
    <property type="match status" value="1"/>
</dbReference>
<feature type="transmembrane region" description="Helical" evidence="2">
    <location>
        <begin position="593"/>
        <end position="617"/>
    </location>
</feature>
<feature type="transmembrane region" description="Helical" evidence="2">
    <location>
        <begin position="710"/>
        <end position="728"/>
    </location>
</feature>
<dbReference type="PANTHER" id="PTHR11161:SF0">
    <property type="entry name" value="O-ACYLTRANSFERASE LIKE PROTEIN"/>
    <property type="match status" value="1"/>
</dbReference>
<dbReference type="InterPro" id="IPR052728">
    <property type="entry name" value="O2_lipid_transport_reg"/>
</dbReference>
<reference evidence="5" key="1">
    <citation type="submission" date="2021-06" db="EMBL/GenBank/DDBJ databases">
        <authorList>
            <person name="Hodson N. C."/>
            <person name="Mongue J. A."/>
            <person name="Jaron S. K."/>
        </authorList>
    </citation>
    <scope>NUCLEOTIDE SEQUENCE</scope>
</reference>
<keyword evidence="2" id="KW-0472">Membrane</keyword>
<dbReference type="OrthoDB" id="118951at2759"/>
<feature type="compositionally biased region" description="Polar residues" evidence="1">
    <location>
        <begin position="760"/>
        <end position="771"/>
    </location>
</feature>
<evidence type="ECO:0000259" key="4">
    <source>
        <dbReference type="SMART" id="SM00703"/>
    </source>
</evidence>
<comment type="caution">
    <text evidence="5">The sequence shown here is derived from an EMBL/GenBank/DDBJ whole genome shotgun (WGS) entry which is preliminary data.</text>
</comment>
<accession>A0A8J2JVN6</accession>
<feature type="domain" description="Nose resistant-to-fluoxetine protein N-terminal" evidence="4">
    <location>
        <begin position="99"/>
        <end position="260"/>
    </location>
</feature>
<feature type="chain" id="PRO_5035182413" description="Nose resistant-to-fluoxetine protein N-terminal domain-containing protein" evidence="3">
    <location>
        <begin position="27"/>
        <end position="771"/>
    </location>
</feature>
<feature type="transmembrane region" description="Helical" evidence="2">
    <location>
        <begin position="425"/>
        <end position="446"/>
    </location>
</feature>
<evidence type="ECO:0000256" key="1">
    <source>
        <dbReference type="SAM" id="MobiDB-lite"/>
    </source>
</evidence>
<feature type="signal peptide" evidence="3">
    <location>
        <begin position="1"/>
        <end position="26"/>
    </location>
</feature>
<feature type="transmembrane region" description="Helical" evidence="2">
    <location>
        <begin position="637"/>
        <end position="657"/>
    </location>
</feature>
<gene>
    <name evidence="5" type="ORF">AFUS01_LOCUS11946</name>
</gene>
<dbReference type="EMBL" id="CAJVCH010092815">
    <property type="protein sequence ID" value="CAG7722835.1"/>
    <property type="molecule type" value="Genomic_DNA"/>
</dbReference>
<dbReference type="Proteomes" id="UP000708208">
    <property type="component" value="Unassembled WGS sequence"/>
</dbReference>
<protein>
    <recommendedName>
        <fullName evidence="4">Nose resistant-to-fluoxetine protein N-terminal domain-containing protein</fullName>
    </recommendedName>
</protein>
<keyword evidence="6" id="KW-1185">Reference proteome</keyword>
<dbReference type="GO" id="GO:0016747">
    <property type="term" value="F:acyltransferase activity, transferring groups other than amino-acyl groups"/>
    <property type="evidence" value="ECO:0007669"/>
    <property type="project" value="InterPro"/>
</dbReference>
<sequence length="771" mass="87901">MFELFSSKSSLKIITLTAILLPIVLSQDFPLHKNGRAFEKFTLQYPHLKNFNIESLKRDFNVGPNLSPGQDITQNGLFSYLNGYNDASQNDGDIFENLTPKCVDHLMYTAESLTKLPIETWVLQMADAWGKVPSGILSGHVVSEGDLEECLKIRGKIGSENEPENSEDVKGKYCVTYLFPGPNFPLLGSGESERATLQNLDPGLRESVSLDLLLQYMFQPALPSMLPALGTCFPDSCSTEDVQQFFNSYHQNASKDWVSQMVEVCYTDEKPPLDAGDWVMILILAAIILLCIVGTFVDVYGKVNLKKGTGIKAIMTFSFYTNTRNWLNTKVGADNFTCLNGIRFLTSAWILLDHCFSSSAQTLKWNLVDTRMVYKDWTMYPLLNGSLSVDTFFLMSGFLVTYNLLKMLDKTKGRFNYLLFVIHRYLRLTPVLALLVGIIATIWPYFGTGFYWYEQDMSKEACRADWWRNLLYINNLFENLRCYNISWYLNVDMQFFILSPIVILPLWKWKRIGLGLLLILGVIGVGARVFVQAYYHQTPASIPTIPAPILGYWSNYYNKPWVRFDVYIVGIALGYIFYLKGKQPAMFRNISKIIILIGWILSTIFALGSVYGVMYYYFPENIDETFNSAHSAAYAGLHRFVWALSISWIIFACVNGYGGWVNKILSLKIFIPLGRLTYTLYLVQGIVLNTHYSMKLHPSHFSRYFLVTEYLGLLLLTGFVAYVVYMTIEVPFMLLAKMFLPTNIQPKKPKEKVEPLEDVNGNQAPVKNHNV</sequence>
<feature type="region of interest" description="Disordered" evidence="1">
    <location>
        <begin position="751"/>
        <end position="771"/>
    </location>
</feature>
<dbReference type="SMART" id="SM00703">
    <property type="entry name" value="NRF"/>
    <property type="match status" value="1"/>
</dbReference>
<organism evidence="5 6">
    <name type="scientific">Allacma fusca</name>
    <dbReference type="NCBI Taxonomy" id="39272"/>
    <lineage>
        <taxon>Eukaryota</taxon>
        <taxon>Metazoa</taxon>
        <taxon>Ecdysozoa</taxon>
        <taxon>Arthropoda</taxon>
        <taxon>Hexapoda</taxon>
        <taxon>Collembola</taxon>
        <taxon>Symphypleona</taxon>
        <taxon>Sminthuridae</taxon>
        <taxon>Allacma</taxon>
    </lineage>
</organism>
<keyword evidence="2" id="KW-0812">Transmembrane</keyword>
<feature type="transmembrane region" description="Helical" evidence="2">
    <location>
        <begin position="669"/>
        <end position="690"/>
    </location>
</feature>
<keyword evidence="3" id="KW-0732">Signal</keyword>
<evidence type="ECO:0000313" key="6">
    <source>
        <dbReference type="Proteomes" id="UP000708208"/>
    </source>
</evidence>
<evidence type="ECO:0000256" key="3">
    <source>
        <dbReference type="SAM" id="SignalP"/>
    </source>
</evidence>
<evidence type="ECO:0000256" key="2">
    <source>
        <dbReference type="SAM" id="Phobius"/>
    </source>
</evidence>